<dbReference type="EMBL" id="BK001900">
    <property type="protein sequence ID" value="DAA02746.1"/>
    <property type="molecule type" value="Genomic_DNA"/>
</dbReference>
<name>Q6ILW6_DROME</name>
<evidence type="ECO:0000256" key="1">
    <source>
        <dbReference type="SAM" id="MobiDB-lite"/>
    </source>
</evidence>
<sequence>MSAHMNCGLADDWWLMESIPWHQGHVSAPAEASEKDASSAERDEPVLADVEIQFRACSARATLRIRNVPAHISQPTNTGSTNTLVLSTWPESGKLRRVQPLNGFETHKRDEQEEEGAGWEDDLEELTGFLG</sequence>
<feature type="region of interest" description="Disordered" evidence="1">
    <location>
        <begin position="97"/>
        <end position="122"/>
    </location>
</feature>
<accession>Q6ILW6</accession>
<proteinExistence type="predicted"/>
<organism evidence="2">
    <name type="scientific">Drosophila melanogaster</name>
    <name type="common">Fruit fly</name>
    <dbReference type="NCBI Taxonomy" id="7227"/>
    <lineage>
        <taxon>Eukaryota</taxon>
        <taxon>Metazoa</taxon>
        <taxon>Ecdysozoa</taxon>
        <taxon>Arthropoda</taxon>
        <taxon>Hexapoda</taxon>
        <taxon>Insecta</taxon>
        <taxon>Pterygota</taxon>
        <taxon>Neoptera</taxon>
        <taxon>Endopterygota</taxon>
        <taxon>Diptera</taxon>
        <taxon>Brachycera</taxon>
        <taxon>Muscomorpha</taxon>
        <taxon>Ephydroidea</taxon>
        <taxon>Drosophilidae</taxon>
        <taxon>Drosophila</taxon>
        <taxon>Sophophora</taxon>
    </lineage>
</organism>
<reference evidence="2" key="1">
    <citation type="journal article" date="2003" name="Genome Biol.">
        <title>An integrated gene annotation and transcriptional profiling approach towards the full gene content of the Drosophila genome.</title>
        <authorList>
            <person name="Hild M."/>
            <person name="Beckmann B."/>
            <person name="Haas S.A."/>
            <person name="Koch B."/>
            <person name="Solovyev V."/>
            <person name="Busold C."/>
            <person name="Fellenberg K."/>
            <person name="Boutros M."/>
            <person name="Vingron M."/>
            <person name="Sauer F."/>
            <person name="Hoheisel J.D."/>
            <person name="Paro R."/>
        </authorList>
    </citation>
    <scope>NUCLEOTIDE SEQUENCE</scope>
</reference>
<gene>
    <name evidence="2" type="ORF">HDC08195</name>
</gene>
<feature type="compositionally biased region" description="Acidic residues" evidence="1">
    <location>
        <begin position="112"/>
        <end position="122"/>
    </location>
</feature>
<protein>
    <submittedName>
        <fullName evidence="2">HDC08195</fullName>
    </submittedName>
</protein>
<dbReference type="AlphaFoldDB" id="Q6ILW6"/>
<evidence type="ECO:0000313" key="2">
    <source>
        <dbReference type="EMBL" id="DAA02746.1"/>
    </source>
</evidence>